<accession>A0A518GD86</accession>
<dbReference type="AlphaFoldDB" id="A0A518GD86"/>
<reference evidence="1 2" key="1">
    <citation type="submission" date="2019-02" db="EMBL/GenBank/DDBJ databases">
        <title>Deep-cultivation of Planctomycetes and their phenomic and genomic characterization uncovers novel biology.</title>
        <authorList>
            <person name="Wiegand S."/>
            <person name="Jogler M."/>
            <person name="Boedeker C."/>
            <person name="Pinto D."/>
            <person name="Vollmers J."/>
            <person name="Rivas-Marin E."/>
            <person name="Kohn T."/>
            <person name="Peeters S.H."/>
            <person name="Heuer A."/>
            <person name="Rast P."/>
            <person name="Oberbeckmann S."/>
            <person name="Bunk B."/>
            <person name="Jeske O."/>
            <person name="Meyerdierks A."/>
            <person name="Storesund J.E."/>
            <person name="Kallscheuer N."/>
            <person name="Luecker S."/>
            <person name="Lage O.M."/>
            <person name="Pohl T."/>
            <person name="Merkel B.J."/>
            <person name="Hornburger P."/>
            <person name="Mueller R.-W."/>
            <person name="Bruemmer F."/>
            <person name="Labrenz M."/>
            <person name="Spormann A.M."/>
            <person name="Op den Camp H."/>
            <person name="Overmann J."/>
            <person name="Amann R."/>
            <person name="Jetten M.S.M."/>
            <person name="Mascher T."/>
            <person name="Medema M.H."/>
            <person name="Devos D.P."/>
            <person name="Kaster A.-K."/>
            <person name="Ovreas L."/>
            <person name="Rohde M."/>
            <person name="Galperin M.Y."/>
            <person name="Jogler C."/>
        </authorList>
    </citation>
    <scope>NUCLEOTIDE SEQUENCE [LARGE SCALE GENOMIC DNA]</scope>
    <source>
        <strain evidence="1 2">Q31a</strain>
    </source>
</reference>
<organism evidence="1 2">
    <name type="scientific">Aureliella helgolandensis</name>
    <dbReference type="NCBI Taxonomy" id="2527968"/>
    <lineage>
        <taxon>Bacteria</taxon>
        <taxon>Pseudomonadati</taxon>
        <taxon>Planctomycetota</taxon>
        <taxon>Planctomycetia</taxon>
        <taxon>Pirellulales</taxon>
        <taxon>Pirellulaceae</taxon>
        <taxon>Aureliella</taxon>
    </lineage>
</organism>
<protein>
    <submittedName>
        <fullName evidence="1">Uncharacterized protein</fullName>
    </submittedName>
</protein>
<dbReference type="KEGG" id="ahel:Q31a_48840"/>
<keyword evidence="2" id="KW-1185">Reference proteome</keyword>
<evidence type="ECO:0000313" key="1">
    <source>
        <dbReference type="EMBL" id="QDV26510.1"/>
    </source>
</evidence>
<dbReference type="EMBL" id="CP036298">
    <property type="protein sequence ID" value="QDV26510.1"/>
    <property type="molecule type" value="Genomic_DNA"/>
</dbReference>
<gene>
    <name evidence="1" type="ORF">Q31a_48840</name>
</gene>
<proteinExistence type="predicted"/>
<dbReference type="Proteomes" id="UP000318017">
    <property type="component" value="Chromosome"/>
</dbReference>
<evidence type="ECO:0000313" key="2">
    <source>
        <dbReference type="Proteomes" id="UP000318017"/>
    </source>
</evidence>
<name>A0A518GD86_9BACT</name>
<sequence length="133" mass="14645">MIGKRIQCVGNSIADAGRETPAAVTAPAERNVPLELLACNREKWTRSLLGANDALLEYRGCHAGQNKSCGNTTPFRAAAIQQTSYNSTDVAMLRGWQCVFVVWFEIIVWIETNALSKLNFRVARKKVSDTNGT</sequence>